<feature type="transmembrane region" description="Helical" evidence="5">
    <location>
        <begin position="193"/>
        <end position="212"/>
    </location>
</feature>
<dbReference type="KEGG" id="laj:A0128_13150"/>
<dbReference type="SUPFAM" id="SSF81340">
    <property type="entry name" value="Clc chloride channel"/>
    <property type="match status" value="1"/>
</dbReference>
<evidence type="ECO:0000313" key="6">
    <source>
        <dbReference type="EMBL" id="AOP34716.1"/>
    </source>
</evidence>
<dbReference type="Pfam" id="PF00654">
    <property type="entry name" value="Voltage_CLC"/>
    <property type="match status" value="1"/>
</dbReference>
<feature type="transmembrane region" description="Helical" evidence="5">
    <location>
        <begin position="156"/>
        <end position="181"/>
    </location>
</feature>
<dbReference type="GO" id="GO:0016020">
    <property type="term" value="C:membrane"/>
    <property type="evidence" value="ECO:0007669"/>
    <property type="project" value="UniProtKB-SubCell"/>
</dbReference>
<proteinExistence type="predicted"/>
<feature type="transmembrane region" description="Helical" evidence="5">
    <location>
        <begin position="267"/>
        <end position="285"/>
    </location>
</feature>
<keyword evidence="3 5" id="KW-1133">Transmembrane helix</keyword>
<keyword evidence="7" id="KW-1185">Reference proteome</keyword>
<accession>A0A1D7UYN8</accession>
<dbReference type="GO" id="GO:0015108">
    <property type="term" value="F:chloride transmembrane transporter activity"/>
    <property type="evidence" value="ECO:0007669"/>
    <property type="project" value="InterPro"/>
</dbReference>
<feature type="transmembrane region" description="Helical" evidence="5">
    <location>
        <begin position="305"/>
        <end position="325"/>
    </location>
</feature>
<name>A0A1D7UYN8_9LEPT</name>
<feature type="transmembrane region" description="Helical" evidence="5">
    <location>
        <begin position="332"/>
        <end position="351"/>
    </location>
</feature>
<dbReference type="PRINTS" id="PR00762">
    <property type="entry name" value="CLCHANNEL"/>
</dbReference>
<evidence type="ECO:0000256" key="5">
    <source>
        <dbReference type="SAM" id="Phobius"/>
    </source>
</evidence>
<dbReference type="InterPro" id="IPR001807">
    <property type="entry name" value="ClC"/>
</dbReference>
<dbReference type="AlphaFoldDB" id="A0A1D7UYN8"/>
<dbReference type="OrthoDB" id="9767361at2"/>
<feature type="transmembrane region" description="Helical" evidence="5">
    <location>
        <begin position="60"/>
        <end position="81"/>
    </location>
</feature>
<evidence type="ECO:0000256" key="2">
    <source>
        <dbReference type="ARBA" id="ARBA00022692"/>
    </source>
</evidence>
<organism evidence="6 7">
    <name type="scientific">Leptospira tipperaryensis</name>
    <dbReference type="NCBI Taxonomy" id="2564040"/>
    <lineage>
        <taxon>Bacteria</taxon>
        <taxon>Pseudomonadati</taxon>
        <taxon>Spirochaetota</taxon>
        <taxon>Spirochaetia</taxon>
        <taxon>Leptospirales</taxon>
        <taxon>Leptospiraceae</taxon>
        <taxon>Leptospira</taxon>
    </lineage>
</organism>
<dbReference type="InterPro" id="IPR050368">
    <property type="entry name" value="ClC-type_chloride_channel"/>
</dbReference>
<comment type="subcellular location">
    <subcellularLocation>
        <location evidence="1">Membrane</location>
        <topology evidence="1">Multi-pass membrane protein</topology>
    </subcellularLocation>
</comment>
<dbReference type="Proteomes" id="UP000094197">
    <property type="component" value="Chromosome 1"/>
</dbReference>
<evidence type="ECO:0000313" key="7">
    <source>
        <dbReference type="Proteomes" id="UP000094197"/>
    </source>
</evidence>
<dbReference type="PANTHER" id="PTHR43427">
    <property type="entry name" value="CHLORIDE CHANNEL PROTEIN CLC-E"/>
    <property type="match status" value="1"/>
</dbReference>
<feature type="transmembrane region" description="Helical" evidence="5">
    <location>
        <begin position="28"/>
        <end position="48"/>
    </location>
</feature>
<evidence type="ECO:0000256" key="4">
    <source>
        <dbReference type="ARBA" id="ARBA00023136"/>
    </source>
</evidence>
<gene>
    <name evidence="6" type="ORF">A0128_13150</name>
</gene>
<dbReference type="EMBL" id="CP015217">
    <property type="protein sequence ID" value="AOP34716.1"/>
    <property type="molecule type" value="Genomic_DNA"/>
</dbReference>
<evidence type="ECO:0000256" key="3">
    <source>
        <dbReference type="ARBA" id="ARBA00022989"/>
    </source>
</evidence>
<reference evidence="6 7" key="1">
    <citation type="submission" date="2016-04" db="EMBL/GenBank/DDBJ databases">
        <title>Complete genome seqeunce of Leptospira alstonii serovar Room22.</title>
        <authorList>
            <person name="Nally J.E."/>
            <person name="Bayles D.O."/>
            <person name="Hurley D."/>
            <person name="Fanning S."/>
            <person name="McMahon B.J."/>
            <person name="Arent Z."/>
        </authorList>
    </citation>
    <scope>NUCLEOTIDE SEQUENCE [LARGE SCALE GENOMIC DNA]</scope>
    <source>
        <strain evidence="6 7">GWTS #1</strain>
    </source>
</reference>
<dbReference type="PANTHER" id="PTHR43427:SF12">
    <property type="entry name" value="CHLORIDE TRANSPORTER"/>
    <property type="match status" value="1"/>
</dbReference>
<keyword evidence="4 5" id="KW-0472">Membrane</keyword>
<dbReference type="InterPro" id="IPR014743">
    <property type="entry name" value="Cl-channel_core"/>
</dbReference>
<feature type="transmembrane region" description="Helical" evidence="5">
    <location>
        <begin position="232"/>
        <end position="255"/>
    </location>
</feature>
<sequence>MINLANLLRSPLLVLSRKNPFMLSRLTFFYVILGVVGGLFSAAFWMLIEYLTQFASGVSGILTIPFMTVSGLLIGLIIHFLGEPGEISLVIDNIRFRGGKLEASQNPSMALSSLLSISTGGSAGPEAPLVQITGSFGNWFAEKLGLTGEEYRSMTIAGMAAGFTSLFGSPLGGALFALEILQHRHVVEYYKALLPAFLSSTSAFFVFLWMTHAGLQPTWQFPQYVPGDIQDFLYALLLGAIGAGLGWLFHGLFLTNRWIYSKIPGKIYWKTTIGGLVLGVIAWQIPLTRFFGHDQLNLIVEGRFTLLFLVGLIFWKTFAITTTVAAGWRGGVIIPLFFLGACAGKFLFGILPTENESFLMICLMAAVNSSVTKTPISTTILLSELTGLYSFTPVLIASLSGYFLSPKEPFIATQGKEG</sequence>
<keyword evidence="2 5" id="KW-0812">Transmembrane</keyword>
<evidence type="ECO:0000256" key="1">
    <source>
        <dbReference type="ARBA" id="ARBA00004141"/>
    </source>
</evidence>
<protein>
    <submittedName>
        <fullName evidence="6">Chloride channel protein</fullName>
    </submittedName>
</protein>
<dbReference type="CDD" id="cd00400">
    <property type="entry name" value="Voltage_gated_ClC"/>
    <property type="match status" value="1"/>
</dbReference>
<dbReference type="Gene3D" id="1.10.3080.10">
    <property type="entry name" value="Clc chloride channel"/>
    <property type="match status" value="1"/>
</dbReference>